<dbReference type="Gene3D" id="3.10.200.10">
    <property type="entry name" value="Alpha carbonic anhydrase"/>
    <property type="match status" value="1"/>
</dbReference>
<dbReference type="InterPro" id="IPR001148">
    <property type="entry name" value="CA_dom"/>
</dbReference>
<dbReference type="GO" id="GO:0008270">
    <property type="term" value="F:zinc ion binding"/>
    <property type="evidence" value="ECO:0007669"/>
    <property type="project" value="InterPro"/>
</dbReference>
<evidence type="ECO:0000256" key="6">
    <source>
        <dbReference type="ARBA" id="ARBA00048348"/>
    </source>
</evidence>
<protein>
    <recommendedName>
        <fullName evidence="2">carbonic anhydrase</fullName>
        <ecNumber evidence="2">4.2.1.1</ecNumber>
    </recommendedName>
</protein>
<evidence type="ECO:0000256" key="5">
    <source>
        <dbReference type="ARBA" id="ARBA00023239"/>
    </source>
</evidence>
<keyword evidence="5" id="KW-0456">Lyase</keyword>
<reference evidence="8 9" key="1">
    <citation type="submission" date="2018-11" db="EMBL/GenBank/DDBJ databases">
        <authorList>
            <consortium name="Pathogen Informatics"/>
        </authorList>
    </citation>
    <scope>NUCLEOTIDE SEQUENCE [LARGE SCALE GENOMIC DNA]</scope>
</reference>
<dbReference type="PANTHER" id="PTHR18952:SF265">
    <property type="entry name" value="CARBONIC ANHYDRASE"/>
    <property type="match status" value="1"/>
</dbReference>
<dbReference type="EC" id="4.2.1.1" evidence="2"/>
<feature type="domain" description="Alpha-carbonic anhydrase" evidence="7">
    <location>
        <begin position="1"/>
        <end position="109"/>
    </location>
</feature>
<accession>A0A3P6R875</accession>
<evidence type="ECO:0000259" key="7">
    <source>
        <dbReference type="PROSITE" id="PS51144"/>
    </source>
</evidence>
<dbReference type="PANTHER" id="PTHR18952">
    <property type="entry name" value="CARBONIC ANHYDRASE"/>
    <property type="match status" value="1"/>
</dbReference>
<keyword evidence="3" id="KW-0479">Metal-binding</keyword>
<dbReference type="OrthoDB" id="429145at2759"/>
<sequence length="109" mass="11920">MYATFEEAKSAPSGLAVIGVFFQLTTDQAESSLSEMGNLFSSLGGLSDAGSNLNVTAFSPDVLLPQNKEKFFRYQGSLTIPPCTENVQWTVMRQPLRVTNEDVSFNSVF</sequence>
<gene>
    <name evidence="8" type="ORF">DILT_LOCUS2070</name>
</gene>
<keyword evidence="9" id="KW-1185">Reference proteome</keyword>
<evidence type="ECO:0000256" key="2">
    <source>
        <dbReference type="ARBA" id="ARBA00012925"/>
    </source>
</evidence>
<dbReference type="EMBL" id="UYRU01020199">
    <property type="protein sequence ID" value="VDK55057.1"/>
    <property type="molecule type" value="Genomic_DNA"/>
</dbReference>
<dbReference type="GO" id="GO:0004089">
    <property type="term" value="F:carbonate dehydratase activity"/>
    <property type="evidence" value="ECO:0007669"/>
    <property type="project" value="UniProtKB-EC"/>
</dbReference>
<organism evidence="8 9">
    <name type="scientific">Dibothriocephalus latus</name>
    <name type="common">Fish tapeworm</name>
    <name type="synonym">Diphyllobothrium latum</name>
    <dbReference type="NCBI Taxonomy" id="60516"/>
    <lineage>
        <taxon>Eukaryota</taxon>
        <taxon>Metazoa</taxon>
        <taxon>Spiralia</taxon>
        <taxon>Lophotrochozoa</taxon>
        <taxon>Platyhelminthes</taxon>
        <taxon>Cestoda</taxon>
        <taxon>Eucestoda</taxon>
        <taxon>Diphyllobothriidea</taxon>
        <taxon>Diphyllobothriidae</taxon>
        <taxon>Dibothriocephalus</taxon>
    </lineage>
</organism>
<evidence type="ECO:0000256" key="3">
    <source>
        <dbReference type="ARBA" id="ARBA00022723"/>
    </source>
</evidence>
<evidence type="ECO:0000313" key="9">
    <source>
        <dbReference type="Proteomes" id="UP000281553"/>
    </source>
</evidence>
<keyword evidence="4" id="KW-0862">Zinc</keyword>
<dbReference type="Proteomes" id="UP000281553">
    <property type="component" value="Unassembled WGS sequence"/>
</dbReference>
<dbReference type="PROSITE" id="PS51144">
    <property type="entry name" value="ALPHA_CA_2"/>
    <property type="match status" value="1"/>
</dbReference>
<dbReference type="SUPFAM" id="SSF51069">
    <property type="entry name" value="Carbonic anhydrase"/>
    <property type="match status" value="1"/>
</dbReference>
<name>A0A3P6R875_DIBLA</name>
<dbReference type="AlphaFoldDB" id="A0A3P6R875"/>
<evidence type="ECO:0000313" key="8">
    <source>
        <dbReference type="EMBL" id="VDK55057.1"/>
    </source>
</evidence>
<dbReference type="Pfam" id="PF00194">
    <property type="entry name" value="Carb_anhydrase"/>
    <property type="match status" value="1"/>
</dbReference>
<dbReference type="InterPro" id="IPR023561">
    <property type="entry name" value="Carbonic_anhydrase_a-class"/>
</dbReference>
<comment type="catalytic activity">
    <reaction evidence="6">
        <text>hydrogencarbonate + H(+) = CO2 + H2O</text>
        <dbReference type="Rhea" id="RHEA:10748"/>
        <dbReference type="ChEBI" id="CHEBI:15377"/>
        <dbReference type="ChEBI" id="CHEBI:15378"/>
        <dbReference type="ChEBI" id="CHEBI:16526"/>
        <dbReference type="ChEBI" id="CHEBI:17544"/>
        <dbReference type="EC" id="4.2.1.1"/>
    </reaction>
</comment>
<evidence type="ECO:0000256" key="4">
    <source>
        <dbReference type="ARBA" id="ARBA00022833"/>
    </source>
</evidence>
<proteinExistence type="inferred from homology"/>
<comment type="similarity">
    <text evidence="1">Belongs to the alpha-carbonic anhydrase family.</text>
</comment>
<evidence type="ECO:0000256" key="1">
    <source>
        <dbReference type="ARBA" id="ARBA00010718"/>
    </source>
</evidence>
<dbReference type="InterPro" id="IPR036398">
    <property type="entry name" value="CA_dom_sf"/>
</dbReference>